<dbReference type="Proteomes" id="UP001046350">
    <property type="component" value="Chromosome"/>
</dbReference>
<organism evidence="2 3">
    <name type="scientific">Pseudomonas fakonensis</name>
    <dbReference type="NCBI Taxonomy" id="2842355"/>
    <lineage>
        <taxon>Bacteria</taxon>
        <taxon>Pseudomonadati</taxon>
        <taxon>Pseudomonadota</taxon>
        <taxon>Gammaproteobacteria</taxon>
        <taxon>Pseudomonadales</taxon>
        <taxon>Pseudomonadaceae</taxon>
        <taxon>Pseudomonas</taxon>
    </lineage>
</organism>
<reference evidence="2" key="1">
    <citation type="journal article" date="2021" name="Microorganisms">
        <title>The Ever-Expanding Pseudomonas Genus: Description of 43 New Species and Partition of the Pseudomonas putida Group.</title>
        <authorList>
            <person name="Girard L."/>
            <person name="Lood C."/>
            <person name="Hofte M."/>
            <person name="Vandamme P."/>
            <person name="Rokni-Zadeh H."/>
            <person name="van Noort V."/>
            <person name="Lavigne R."/>
            <person name="De Mot R."/>
        </authorList>
    </citation>
    <scope>NUCLEOTIDE SEQUENCE</scope>
    <source>
        <strain evidence="2">COW40</strain>
    </source>
</reference>
<proteinExistence type="predicted"/>
<feature type="transmembrane region" description="Helical" evidence="1">
    <location>
        <begin position="21"/>
        <end position="42"/>
    </location>
</feature>
<dbReference type="RefSeq" id="WP_217838689.1">
    <property type="nucleotide sequence ID" value="NZ_CP077076.1"/>
</dbReference>
<evidence type="ECO:0000256" key="1">
    <source>
        <dbReference type="SAM" id="Phobius"/>
    </source>
</evidence>
<evidence type="ECO:0000313" key="2">
    <source>
        <dbReference type="EMBL" id="QXH49065.1"/>
    </source>
</evidence>
<dbReference type="PROSITE" id="PS51257">
    <property type="entry name" value="PROKAR_LIPOPROTEIN"/>
    <property type="match status" value="1"/>
</dbReference>
<dbReference type="EMBL" id="CP077076">
    <property type="protein sequence ID" value="QXH49065.1"/>
    <property type="molecule type" value="Genomic_DNA"/>
</dbReference>
<keyword evidence="3" id="KW-1185">Reference proteome</keyword>
<gene>
    <name evidence="2" type="ORF">KSS94_13925</name>
</gene>
<accession>A0ABX8MZI3</accession>
<keyword evidence="1" id="KW-0472">Membrane</keyword>
<keyword evidence="1" id="KW-0812">Transmembrane</keyword>
<name>A0ABX8MZI3_9PSED</name>
<evidence type="ECO:0000313" key="3">
    <source>
        <dbReference type="Proteomes" id="UP001046350"/>
    </source>
</evidence>
<feature type="transmembrane region" description="Helical" evidence="1">
    <location>
        <begin position="70"/>
        <end position="96"/>
    </location>
</feature>
<sequence>MSKKPKRNHPKPQPAKRSGTWGFTLVGCLMALCALASTYKWINDLARGVHLIYLRGGSSTVATLADQPGLYWISMACSLLFVGFLLFMSWLCFWAARTLRG</sequence>
<keyword evidence="1" id="KW-1133">Transmembrane helix</keyword>
<protein>
    <submittedName>
        <fullName evidence="2">Uncharacterized protein</fullName>
    </submittedName>
</protein>